<dbReference type="NCBIfam" id="NF002325">
    <property type="entry name" value="PRK01278.1"/>
    <property type="match status" value="1"/>
</dbReference>
<evidence type="ECO:0000256" key="5">
    <source>
        <dbReference type="HAMAP-Rule" id="MF_01107"/>
    </source>
</evidence>
<comment type="subcellular location">
    <subcellularLocation>
        <location evidence="5">Cytoplasm</location>
    </subcellularLocation>
</comment>
<dbReference type="NCBIfam" id="TIGR00707">
    <property type="entry name" value="argD"/>
    <property type="match status" value="1"/>
</dbReference>
<dbReference type="PANTHER" id="PTHR11986">
    <property type="entry name" value="AMINOTRANSFERASE CLASS III"/>
    <property type="match status" value="1"/>
</dbReference>
<feature type="binding site" evidence="5">
    <location>
        <begin position="231"/>
        <end position="234"/>
    </location>
    <ligand>
        <name>pyridoxal 5'-phosphate</name>
        <dbReference type="ChEBI" id="CHEBI:597326"/>
    </ligand>
</feature>
<dbReference type="RefSeq" id="WP_105354210.1">
    <property type="nucleotide sequence ID" value="NZ_PUIA01000037.1"/>
</dbReference>
<comment type="caution">
    <text evidence="5">Lacks conserved residue(s) required for the propagation of feature annotation.</text>
</comment>
<dbReference type="EMBL" id="PUIA01000037">
    <property type="protein sequence ID" value="PQO31384.1"/>
    <property type="molecule type" value="Genomic_DNA"/>
</dbReference>
<dbReference type="CDD" id="cd00610">
    <property type="entry name" value="OAT_like"/>
    <property type="match status" value="1"/>
</dbReference>
<dbReference type="Gene3D" id="3.90.1150.10">
    <property type="entry name" value="Aspartate Aminotransferase, domain 1"/>
    <property type="match status" value="1"/>
</dbReference>
<dbReference type="EC" id="2.6.1.11" evidence="5"/>
<feature type="binding site" evidence="5">
    <location>
        <position position="289"/>
    </location>
    <ligand>
        <name>pyridoxal 5'-phosphate</name>
        <dbReference type="ChEBI" id="CHEBI:597326"/>
    </ligand>
</feature>
<feature type="modified residue" description="N6-(pyridoxal phosphate)lysine" evidence="5">
    <location>
        <position position="260"/>
    </location>
</feature>
<evidence type="ECO:0000313" key="7">
    <source>
        <dbReference type="Proteomes" id="UP000240009"/>
    </source>
</evidence>
<organism evidence="6 7">
    <name type="scientific">Blastopirellula marina</name>
    <dbReference type="NCBI Taxonomy" id="124"/>
    <lineage>
        <taxon>Bacteria</taxon>
        <taxon>Pseudomonadati</taxon>
        <taxon>Planctomycetota</taxon>
        <taxon>Planctomycetia</taxon>
        <taxon>Pirellulales</taxon>
        <taxon>Pirellulaceae</taxon>
        <taxon>Blastopirellula</taxon>
    </lineage>
</organism>
<reference evidence="6 7" key="1">
    <citation type="submission" date="2018-02" db="EMBL/GenBank/DDBJ databases">
        <title>Comparative genomes isolates from brazilian mangrove.</title>
        <authorList>
            <person name="Araujo J.E."/>
            <person name="Taketani R.G."/>
            <person name="Silva M.C.P."/>
            <person name="Loureco M.V."/>
            <person name="Andreote F.D."/>
        </authorList>
    </citation>
    <scope>NUCLEOTIDE SEQUENCE [LARGE SCALE GENOMIC DNA]</scope>
    <source>
        <strain evidence="6 7">HEX-2 MGV</strain>
    </source>
</reference>
<dbReference type="GO" id="GO:0030170">
    <property type="term" value="F:pyridoxal phosphate binding"/>
    <property type="evidence" value="ECO:0007669"/>
    <property type="project" value="InterPro"/>
</dbReference>
<gene>
    <name evidence="5" type="primary">argD</name>
    <name evidence="6" type="ORF">C5Y96_13675</name>
</gene>
<feature type="binding site" evidence="5">
    <location>
        <position position="149"/>
    </location>
    <ligand>
        <name>N(2)-acetyl-L-ornithine</name>
        <dbReference type="ChEBI" id="CHEBI:57805"/>
    </ligand>
</feature>
<dbReference type="InterPro" id="IPR015424">
    <property type="entry name" value="PyrdxlP-dep_Trfase"/>
</dbReference>
<dbReference type="PANTHER" id="PTHR11986:SF79">
    <property type="entry name" value="ACETYLORNITHINE AMINOTRANSFERASE, MITOCHONDRIAL"/>
    <property type="match status" value="1"/>
</dbReference>
<dbReference type="InterPro" id="IPR049704">
    <property type="entry name" value="Aminotrans_3_PPA_site"/>
</dbReference>
<evidence type="ECO:0000256" key="3">
    <source>
        <dbReference type="ARBA" id="ARBA00022679"/>
    </source>
</evidence>
<feature type="binding site" evidence="5">
    <location>
        <position position="146"/>
    </location>
    <ligand>
        <name>pyridoxal 5'-phosphate</name>
        <dbReference type="ChEBI" id="CHEBI:597326"/>
    </ligand>
</feature>
<comment type="caution">
    <text evidence="6">The sequence shown here is derived from an EMBL/GenBank/DDBJ whole genome shotgun (WGS) entry which is preliminary data.</text>
</comment>
<keyword evidence="5" id="KW-0963">Cytoplasm</keyword>
<dbReference type="PIRSF" id="PIRSF000521">
    <property type="entry name" value="Transaminase_4ab_Lys_Orn"/>
    <property type="match status" value="1"/>
</dbReference>
<evidence type="ECO:0000313" key="6">
    <source>
        <dbReference type="EMBL" id="PQO31384.1"/>
    </source>
</evidence>
<dbReference type="HAMAP" id="MF_01107">
    <property type="entry name" value="ArgD_aminotrans_3"/>
    <property type="match status" value="1"/>
</dbReference>
<keyword evidence="3 5" id="KW-0808">Transferase</keyword>
<keyword evidence="4 5" id="KW-0663">Pyridoxal phosphate</keyword>
<dbReference type="InterPro" id="IPR015422">
    <property type="entry name" value="PyrdxlP-dep_Trfase_small"/>
</dbReference>
<dbReference type="OrthoDB" id="9816013at2"/>
<dbReference type="Gene3D" id="3.40.640.10">
    <property type="entry name" value="Type I PLP-dependent aspartate aminotransferase-like (Major domain)"/>
    <property type="match status" value="1"/>
</dbReference>
<name>A0A2S8FHJ5_9BACT</name>
<keyword evidence="2 5" id="KW-0028">Amino-acid biosynthesis</keyword>
<dbReference type="GO" id="GO:0042802">
    <property type="term" value="F:identical protein binding"/>
    <property type="evidence" value="ECO:0007669"/>
    <property type="project" value="TreeGrafter"/>
</dbReference>
<protein>
    <recommendedName>
        <fullName evidence="5">Acetylornithine aminotransferase</fullName>
        <shortName evidence="5">ACOAT</shortName>
        <ecNumber evidence="5">2.6.1.11</ecNumber>
    </recommendedName>
</protein>
<dbReference type="InterPro" id="IPR015421">
    <property type="entry name" value="PyrdxlP-dep_Trfase_major"/>
</dbReference>
<evidence type="ECO:0000256" key="4">
    <source>
        <dbReference type="ARBA" id="ARBA00022898"/>
    </source>
</evidence>
<dbReference type="FunFam" id="3.40.640.10:FF:000004">
    <property type="entry name" value="Acetylornithine aminotransferase"/>
    <property type="match status" value="1"/>
</dbReference>
<dbReference type="GO" id="GO:0003992">
    <property type="term" value="F:N2-acetyl-L-ornithine:2-oxoglutarate 5-aminotransferase activity"/>
    <property type="evidence" value="ECO:0007669"/>
    <property type="project" value="UniProtKB-UniRule"/>
</dbReference>
<dbReference type="Pfam" id="PF00202">
    <property type="entry name" value="Aminotran_3"/>
    <property type="match status" value="1"/>
</dbReference>
<dbReference type="GO" id="GO:0005737">
    <property type="term" value="C:cytoplasm"/>
    <property type="evidence" value="ECO:0007669"/>
    <property type="project" value="UniProtKB-SubCell"/>
</dbReference>
<dbReference type="GO" id="GO:0006526">
    <property type="term" value="P:L-arginine biosynthetic process"/>
    <property type="evidence" value="ECO:0007669"/>
    <property type="project" value="UniProtKB-UniRule"/>
</dbReference>
<evidence type="ECO:0000256" key="1">
    <source>
        <dbReference type="ARBA" id="ARBA00022576"/>
    </source>
</evidence>
<dbReference type="InterPro" id="IPR004636">
    <property type="entry name" value="AcOrn/SuccOrn_fam"/>
</dbReference>
<sequence length="409" mass="44330">MSATDASAGTEPLSSTDTVQLFQKYVVPNYVRYPVNLVRGEGSKIWDAEGKEYLDLFPGWGCNLLGHCPDMVVSAVQDQVAKLIHVPNTWHMDAQGEWAKMLSDRSFGGKAFFCNSGAEANEAAIKLARLHTPDEKYKIITFLGGFHGRTYGAVTATAQPKYHQHIGPMMAGFSYAPHGDLEAVRDLVDEHTCAIMIEPIQGEGGVKLPPEGFLEGLRKIADENNLLLIFDEVQTGCGRTGEWFAYQHFGVQPDIMTLAKSLCGGVAGGALLTTSEIADSLKPGMHAATFGGNPLAARAGIAAIQQIERDGLLEKAKVASEIFRERLTALKEECDLIQEVRIVGMMIGLELSVDGAPAVKACLEKQLLINCTQGRVIRLLPAMNITEEEIHHGCDILSEVLKNLPATAE</sequence>
<comment type="miscellaneous">
    <text evidence="5">May also have succinyldiaminopimelate aminotransferase activity, thus carrying out the corresponding step in lysine biosynthesis.</text>
</comment>
<keyword evidence="1 5" id="KW-0032">Aminotransferase</keyword>
<comment type="pathway">
    <text evidence="5">Amino-acid biosynthesis; L-arginine biosynthesis; N(2)-acetyl-L-ornithine from L-glutamate: step 4/4.</text>
</comment>
<comment type="similarity">
    <text evidence="5">Belongs to the class-III pyridoxal-phosphate-dependent aminotransferase family. ArgD subfamily.</text>
</comment>
<comment type="cofactor">
    <cofactor evidence="5">
        <name>pyridoxal 5'-phosphate</name>
        <dbReference type="ChEBI" id="CHEBI:597326"/>
    </cofactor>
    <text evidence="5">Binds 1 pyridoxal phosphate per subunit.</text>
</comment>
<dbReference type="InterPro" id="IPR050103">
    <property type="entry name" value="Class-III_PLP-dep_AT"/>
</dbReference>
<feature type="binding site" evidence="5">
    <location>
        <begin position="117"/>
        <end position="118"/>
    </location>
    <ligand>
        <name>pyridoxal 5'-phosphate</name>
        <dbReference type="ChEBI" id="CHEBI:597326"/>
    </ligand>
</feature>
<dbReference type="InterPro" id="IPR005814">
    <property type="entry name" value="Aminotrans_3"/>
</dbReference>
<dbReference type="UniPathway" id="UPA00068">
    <property type="reaction ID" value="UER00109"/>
</dbReference>
<proteinExistence type="inferred from homology"/>
<dbReference type="Proteomes" id="UP000240009">
    <property type="component" value="Unassembled WGS sequence"/>
</dbReference>
<accession>A0A2S8FHJ5</accession>
<evidence type="ECO:0000256" key="2">
    <source>
        <dbReference type="ARBA" id="ARBA00022605"/>
    </source>
</evidence>
<dbReference type="AlphaFoldDB" id="A0A2S8FHJ5"/>
<keyword evidence="5" id="KW-0055">Arginine biosynthesis</keyword>
<comment type="catalytic activity">
    <reaction evidence="5">
        <text>N(2)-acetyl-L-ornithine + 2-oxoglutarate = N-acetyl-L-glutamate 5-semialdehyde + L-glutamate</text>
        <dbReference type="Rhea" id="RHEA:18049"/>
        <dbReference type="ChEBI" id="CHEBI:16810"/>
        <dbReference type="ChEBI" id="CHEBI:29123"/>
        <dbReference type="ChEBI" id="CHEBI:29985"/>
        <dbReference type="ChEBI" id="CHEBI:57805"/>
        <dbReference type="EC" id="2.6.1.11"/>
    </reaction>
</comment>
<dbReference type="SUPFAM" id="SSF53383">
    <property type="entry name" value="PLP-dependent transferases"/>
    <property type="match status" value="1"/>
</dbReference>
<dbReference type="PROSITE" id="PS00600">
    <property type="entry name" value="AA_TRANSFER_CLASS_3"/>
    <property type="match status" value="1"/>
</dbReference>
<comment type="subunit">
    <text evidence="5">Homodimer.</text>
</comment>